<evidence type="ECO:0000256" key="1">
    <source>
        <dbReference type="SAM" id="MobiDB-lite"/>
    </source>
</evidence>
<dbReference type="AlphaFoldDB" id="A0A6M0S8P8"/>
<dbReference type="CDD" id="cd05930">
    <property type="entry name" value="A_NRPS"/>
    <property type="match status" value="1"/>
</dbReference>
<dbReference type="EMBL" id="QZCE01000002">
    <property type="protein sequence ID" value="NEZ64780.1"/>
    <property type="molecule type" value="Genomic_DNA"/>
</dbReference>
<dbReference type="InterPro" id="IPR001242">
    <property type="entry name" value="Condensation_dom"/>
</dbReference>
<dbReference type="InterPro" id="IPR010071">
    <property type="entry name" value="AA_adenyl_dom"/>
</dbReference>
<dbReference type="PROSITE" id="PS00455">
    <property type="entry name" value="AMP_BINDING"/>
    <property type="match status" value="1"/>
</dbReference>
<dbReference type="SUPFAM" id="SSF52777">
    <property type="entry name" value="CoA-dependent acyltransferases"/>
    <property type="match status" value="2"/>
</dbReference>
<organism evidence="4 5">
    <name type="scientific">Adonisia turfae CCMR0082</name>
    <dbReference type="NCBI Taxonomy" id="2304604"/>
    <lineage>
        <taxon>Bacteria</taxon>
        <taxon>Bacillati</taxon>
        <taxon>Cyanobacteriota</taxon>
        <taxon>Adonisia</taxon>
        <taxon>Adonisia turfae</taxon>
    </lineage>
</organism>
<feature type="compositionally biased region" description="Low complexity" evidence="1">
    <location>
        <begin position="582"/>
        <end position="593"/>
    </location>
</feature>
<dbReference type="Gene3D" id="3.30.559.30">
    <property type="entry name" value="Nonribosomal peptide synthetase, condensation domain"/>
    <property type="match status" value="1"/>
</dbReference>
<dbReference type="GO" id="GO:0008610">
    <property type="term" value="P:lipid biosynthetic process"/>
    <property type="evidence" value="ECO:0007669"/>
    <property type="project" value="UniProtKB-ARBA"/>
</dbReference>
<dbReference type="Gene3D" id="3.40.50.980">
    <property type="match status" value="2"/>
</dbReference>
<protein>
    <submittedName>
        <fullName evidence="4">Amino acid adenylation domain-containing protein</fullName>
    </submittedName>
</protein>
<dbReference type="Gene3D" id="3.30.300.30">
    <property type="match status" value="1"/>
</dbReference>
<dbReference type="GO" id="GO:0005737">
    <property type="term" value="C:cytoplasm"/>
    <property type="evidence" value="ECO:0007669"/>
    <property type="project" value="TreeGrafter"/>
</dbReference>
<dbReference type="InterPro" id="IPR020845">
    <property type="entry name" value="AMP-binding_CS"/>
</dbReference>
<name>A0A6M0S8P8_9CYAN</name>
<dbReference type="PANTHER" id="PTHR45527:SF1">
    <property type="entry name" value="FATTY ACID SYNTHASE"/>
    <property type="match status" value="1"/>
</dbReference>
<dbReference type="SUPFAM" id="SSF56801">
    <property type="entry name" value="Acetyl-CoA synthetase-like"/>
    <property type="match status" value="1"/>
</dbReference>
<dbReference type="InterPro" id="IPR020459">
    <property type="entry name" value="AMP-binding"/>
</dbReference>
<dbReference type="CDD" id="cd19543">
    <property type="entry name" value="DCL_NRPS"/>
    <property type="match status" value="1"/>
</dbReference>
<dbReference type="InterPro" id="IPR023213">
    <property type="entry name" value="CAT-like_dom_sf"/>
</dbReference>
<dbReference type="GO" id="GO:0003824">
    <property type="term" value="F:catalytic activity"/>
    <property type="evidence" value="ECO:0007669"/>
    <property type="project" value="InterPro"/>
</dbReference>
<sequence length="942" mass="104980">MENVADIYPLSPVQLGMLFHTLADTQAGVYVNQYTCKLSGDLQIELLQQAWQQTVARHPVLRTAFLWDGLDEPLQVVREQVALPWRSLDWRGVTDAEQTAKLNEFLGCDRTQGFHLDQAPLLRLTLIHLRDNVHQFVWSSHHLLFDGWSLPLIWQDMLTYYGALLQGTVPQLQPTRPYRDYIAWQQEQDPSKAESFWRKQLQGFVEPTPLPAARSAGTSQHYQQQTQSLSPSLTTALKNLARQHRLTLNTLVQGAWALLLNHYSGEDQVTYGSVVSGRPAALSGVETMVGLFINTLPVRISIEPDQTLIDWLRLRQQQLFDLRQYETTALTDIQRWSDVPQGSPLFESIVVFENYPAAAVTELGFDTSDVRYLEQSNYPLALLVVPGESLELLLLFDSGRFEEGVVAHLHTHLELLLTAFIEQPQSKLADLPRLTPAEQQQLTTWETIDYLRNLTIHQLIEAQVQQTPDALAVVFKEQTLTYGELNQQADQLANLFRSKGVTPGDRIALCLKPSLDRIISILAVLKAGAAYVPLDPAYPAERLKYCLEDTNPKFLLTQRSVILPHTSVSVLYLDGNGKVQGQAQGQVQDQPLRSPYPPIPSSPSASPAGPAPQPQDIAYIIYTSGSTGTPKGVMVSHQNLVHSTTARTHVYPEPVGRFLLLSSIAFDSSVAGIFWTLCQGGTLILPPERIEQDLQQLADLIAHQRITHTLCVPTLYSLLLESANPQQLAKLRTVIVAGEACPRTLVQNHYAKLPATDLYNEYGPTEITVWCTAYRIPTQIEPGPVAIGKAIPNTQIYLLDKDLNPVPIGAIGEIYVGGDGVTQGYLNQPEKTALSFVMQKGGHCPPFYRGRLYKTGDLARYRSNGTLEWLGRCDRQVKIRGYRIELGEIEDVLQDHQAIQEAVVIARNTFQPSDVDSLVSALASLPLEKTETLLANAMGEGF</sequence>
<evidence type="ECO:0000259" key="3">
    <source>
        <dbReference type="Pfam" id="PF00668"/>
    </source>
</evidence>
<feature type="domain" description="Condensation" evidence="3">
    <location>
        <begin position="5"/>
        <end position="443"/>
    </location>
</feature>
<evidence type="ECO:0000313" key="4">
    <source>
        <dbReference type="EMBL" id="NEZ64780.1"/>
    </source>
</evidence>
<dbReference type="RefSeq" id="WP_163665321.1">
    <property type="nucleotide sequence ID" value="NZ_QZCE01000002.1"/>
</dbReference>
<dbReference type="Pfam" id="PF00501">
    <property type="entry name" value="AMP-binding"/>
    <property type="match status" value="1"/>
</dbReference>
<proteinExistence type="predicted"/>
<gene>
    <name evidence="4" type="ORF">D0962_18640</name>
</gene>
<reference evidence="4 5" key="1">
    <citation type="journal article" date="2020" name="Microb. Ecol.">
        <title>Ecogenomics of the Marine Benthic Filamentous Cyanobacterium Adonisia.</title>
        <authorList>
            <person name="Walter J.M."/>
            <person name="Coutinho F.H."/>
            <person name="Leomil L."/>
            <person name="Hargreaves P.I."/>
            <person name="Campeao M.E."/>
            <person name="Vieira V.V."/>
            <person name="Silva B.S."/>
            <person name="Fistarol G.O."/>
            <person name="Salomon P.S."/>
            <person name="Sawabe T."/>
            <person name="Mino S."/>
            <person name="Hosokawa M."/>
            <person name="Miyashita H."/>
            <person name="Maruyama F."/>
            <person name="van Verk M.C."/>
            <person name="Dutilh B.E."/>
            <person name="Thompson C.C."/>
            <person name="Thompson F.L."/>
        </authorList>
    </citation>
    <scope>NUCLEOTIDE SEQUENCE [LARGE SCALE GENOMIC DNA]</scope>
    <source>
        <strain evidence="4 5">CCMR0082</strain>
    </source>
</reference>
<dbReference type="Proteomes" id="UP000473574">
    <property type="component" value="Unassembled WGS sequence"/>
</dbReference>
<dbReference type="Gene3D" id="2.30.38.10">
    <property type="entry name" value="Luciferase, Domain 3"/>
    <property type="match status" value="1"/>
</dbReference>
<dbReference type="Gene3D" id="3.30.559.10">
    <property type="entry name" value="Chloramphenicol acetyltransferase-like domain"/>
    <property type="match status" value="1"/>
</dbReference>
<dbReference type="InterPro" id="IPR045851">
    <property type="entry name" value="AMP-bd_C_sf"/>
</dbReference>
<comment type="caution">
    <text evidence="4">The sequence shown here is derived from an EMBL/GenBank/DDBJ whole genome shotgun (WGS) entry which is preliminary data.</text>
</comment>
<dbReference type="FunFam" id="3.40.50.12780:FF:000012">
    <property type="entry name" value="Non-ribosomal peptide synthetase"/>
    <property type="match status" value="1"/>
</dbReference>
<dbReference type="GO" id="GO:0043041">
    <property type="term" value="P:amino acid activation for nonribosomal peptide biosynthetic process"/>
    <property type="evidence" value="ECO:0007669"/>
    <property type="project" value="TreeGrafter"/>
</dbReference>
<dbReference type="InterPro" id="IPR000873">
    <property type="entry name" value="AMP-dep_synth/lig_dom"/>
</dbReference>
<accession>A0A6M0S8P8</accession>
<dbReference type="NCBIfam" id="TIGR01733">
    <property type="entry name" value="AA-adenyl-dom"/>
    <property type="match status" value="1"/>
</dbReference>
<dbReference type="GO" id="GO:0031177">
    <property type="term" value="F:phosphopantetheine binding"/>
    <property type="evidence" value="ECO:0007669"/>
    <property type="project" value="TreeGrafter"/>
</dbReference>
<dbReference type="Pfam" id="PF00668">
    <property type="entry name" value="Condensation"/>
    <property type="match status" value="1"/>
</dbReference>
<dbReference type="GO" id="GO:0044550">
    <property type="term" value="P:secondary metabolite biosynthetic process"/>
    <property type="evidence" value="ECO:0007669"/>
    <property type="project" value="TreeGrafter"/>
</dbReference>
<dbReference type="PRINTS" id="PR00154">
    <property type="entry name" value="AMPBINDING"/>
</dbReference>
<dbReference type="PANTHER" id="PTHR45527">
    <property type="entry name" value="NONRIBOSOMAL PEPTIDE SYNTHETASE"/>
    <property type="match status" value="1"/>
</dbReference>
<evidence type="ECO:0000259" key="2">
    <source>
        <dbReference type="Pfam" id="PF00501"/>
    </source>
</evidence>
<evidence type="ECO:0000313" key="5">
    <source>
        <dbReference type="Proteomes" id="UP000473574"/>
    </source>
</evidence>
<dbReference type="FunFam" id="3.40.50.980:FF:000001">
    <property type="entry name" value="Non-ribosomal peptide synthetase"/>
    <property type="match status" value="1"/>
</dbReference>
<feature type="region of interest" description="Disordered" evidence="1">
    <location>
        <begin position="582"/>
        <end position="611"/>
    </location>
</feature>
<feature type="domain" description="AMP-dependent synthetase/ligase" evidence="2">
    <location>
        <begin position="461"/>
        <end position="826"/>
    </location>
</feature>